<comment type="similarity">
    <text evidence="1">Belongs to the LysR transcriptional regulatory family.</text>
</comment>
<dbReference type="Gene3D" id="1.10.10.10">
    <property type="entry name" value="Winged helix-like DNA-binding domain superfamily/Winged helix DNA-binding domain"/>
    <property type="match status" value="1"/>
</dbReference>
<keyword evidence="4" id="KW-0804">Transcription</keyword>
<dbReference type="PRINTS" id="PR00039">
    <property type="entry name" value="HTHLYSR"/>
</dbReference>
<dbReference type="InterPro" id="IPR036390">
    <property type="entry name" value="WH_DNA-bd_sf"/>
</dbReference>
<dbReference type="Proteomes" id="UP000579647">
    <property type="component" value="Unassembled WGS sequence"/>
</dbReference>
<dbReference type="InterPro" id="IPR036388">
    <property type="entry name" value="WH-like_DNA-bd_sf"/>
</dbReference>
<dbReference type="SUPFAM" id="SSF46785">
    <property type="entry name" value="Winged helix' DNA-binding domain"/>
    <property type="match status" value="1"/>
</dbReference>
<dbReference type="InterPro" id="IPR000847">
    <property type="entry name" value="LysR_HTH_N"/>
</dbReference>
<proteinExistence type="inferred from homology"/>
<dbReference type="Gene3D" id="3.40.190.290">
    <property type="match status" value="1"/>
</dbReference>
<evidence type="ECO:0000313" key="7">
    <source>
        <dbReference type="Proteomes" id="UP000579647"/>
    </source>
</evidence>
<comment type="caution">
    <text evidence="6">The sequence shown here is derived from an EMBL/GenBank/DDBJ whole genome shotgun (WGS) entry which is preliminary data.</text>
</comment>
<dbReference type="RefSeq" id="WP_184364370.1">
    <property type="nucleotide sequence ID" value="NZ_BAAAKM010000086.1"/>
</dbReference>
<organism evidence="6 7">
    <name type="scientific">Nocardiopsis metallicus</name>
    <dbReference type="NCBI Taxonomy" id="179819"/>
    <lineage>
        <taxon>Bacteria</taxon>
        <taxon>Bacillati</taxon>
        <taxon>Actinomycetota</taxon>
        <taxon>Actinomycetes</taxon>
        <taxon>Streptosporangiales</taxon>
        <taxon>Nocardiopsidaceae</taxon>
        <taxon>Nocardiopsis</taxon>
    </lineage>
</organism>
<dbReference type="FunFam" id="1.10.10.10:FF:000001">
    <property type="entry name" value="LysR family transcriptional regulator"/>
    <property type="match status" value="1"/>
</dbReference>
<dbReference type="InterPro" id="IPR050950">
    <property type="entry name" value="HTH-type_LysR_regulators"/>
</dbReference>
<dbReference type="Pfam" id="PF03466">
    <property type="entry name" value="LysR_substrate"/>
    <property type="match status" value="1"/>
</dbReference>
<dbReference type="GO" id="GO:0005829">
    <property type="term" value="C:cytosol"/>
    <property type="evidence" value="ECO:0007669"/>
    <property type="project" value="TreeGrafter"/>
</dbReference>
<keyword evidence="7" id="KW-1185">Reference proteome</keyword>
<dbReference type="CDD" id="cd05466">
    <property type="entry name" value="PBP2_LTTR_substrate"/>
    <property type="match status" value="1"/>
</dbReference>
<evidence type="ECO:0000256" key="1">
    <source>
        <dbReference type="ARBA" id="ARBA00009437"/>
    </source>
</evidence>
<sequence>MLLSQLKYLTALAEERHFARAAQACHVSQPALSAAIRKLEAEFRVPIVRRSNRFIGFTHEGERIVAWAQRVLAEHDTLVDNVRSLREGLSGRLRIGAIPTTLSSIALITSAFCERHPMVTLSIASMTSNEIQRGLADYQIDVGLTYVDNEPLEHVRKHPVYRERYALLTAEHGLLADHETITWAEAAEVPLCLLSSDMQNRRIIDQAFRRAGVEAVPKVETNSVSALCSYVKENRWSAVMPHAWLALHSVPEGMRAIPLVEPEVSKQIGLVVADREPEPILARALLDTLSDTDPQARIDRYHPTGLAPEVTL</sequence>
<dbReference type="AlphaFoldDB" id="A0A840WH47"/>
<accession>A0A840WH47</accession>
<evidence type="ECO:0000259" key="5">
    <source>
        <dbReference type="PROSITE" id="PS50931"/>
    </source>
</evidence>
<evidence type="ECO:0000256" key="2">
    <source>
        <dbReference type="ARBA" id="ARBA00023015"/>
    </source>
</evidence>
<feature type="domain" description="HTH lysR-type" evidence="5">
    <location>
        <begin position="1"/>
        <end position="58"/>
    </location>
</feature>
<evidence type="ECO:0000256" key="3">
    <source>
        <dbReference type="ARBA" id="ARBA00023125"/>
    </source>
</evidence>
<dbReference type="InterPro" id="IPR005119">
    <property type="entry name" value="LysR_subst-bd"/>
</dbReference>
<keyword evidence="2" id="KW-0805">Transcription regulation</keyword>
<dbReference type="EMBL" id="JACHDO010000001">
    <property type="protein sequence ID" value="MBB5490756.1"/>
    <property type="molecule type" value="Genomic_DNA"/>
</dbReference>
<protein>
    <submittedName>
        <fullName evidence="6">DNA-binding transcriptional LysR family regulator</fullName>
    </submittedName>
</protein>
<dbReference type="Pfam" id="PF00126">
    <property type="entry name" value="HTH_1"/>
    <property type="match status" value="1"/>
</dbReference>
<keyword evidence="3 6" id="KW-0238">DNA-binding</keyword>
<dbReference type="GO" id="GO:0003700">
    <property type="term" value="F:DNA-binding transcription factor activity"/>
    <property type="evidence" value="ECO:0007669"/>
    <property type="project" value="InterPro"/>
</dbReference>
<evidence type="ECO:0000256" key="4">
    <source>
        <dbReference type="ARBA" id="ARBA00023163"/>
    </source>
</evidence>
<dbReference type="PROSITE" id="PS50931">
    <property type="entry name" value="HTH_LYSR"/>
    <property type="match status" value="1"/>
</dbReference>
<dbReference type="PANTHER" id="PTHR30419:SF31">
    <property type="entry name" value="BLR3139 PROTEIN"/>
    <property type="match status" value="1"/>
</dbReference>
<gene>
    <name evidence="6" type="ORF">HNR07_001893</name>
</gene>
<dbReference type="PANTHER" id="PTHR30419">
    <property type="entry name" value="HTH-TYPE TRANSCRIPTIONAL REGULATOR YBHD"/>
    <property type="match status" value="1"/>
</dbReference>
<dbReference type="SUPFAM" id="SSF53850">
    <property type="entry name" value="Periplasmic binding protein-like II"/>
    <property type="match status" value="1"/>
</dbReference>
<evidence type="ECO:0000313" key="6">
    <source>
        <dbReference type="EMBL" id="MBB5490756.1"/>
    </source>
</evidence>
<reference evidence="6 7" key="1">
    <citation type="submission" date="2020-08" db="EMBL/GenBank/DDBJ databases">
        <title>Sequencing the genomes of 1000 actinobacteria strains.</title>
        <authorList>
            <person name="Klenk H.-P."/>
        </authorList>
    </citation>
    <scope>NUCLEOTIDE SEQUENCE [LARGE SCALE GENOMIC DNA]</scope>
    <source>
        <strain evidence="6 7">DSM 44598</strain>
    </source>
</reference>
<name>A0A840WH47_9ACTN</name>
<dbReference type="GO" id="GO:0003677">
    <property type="term" value="F:DNA binding"/>
    <property type="evidence" value="ECO:0007669"/>
    <property type="project" value="UniProtKB-KW"/>
</dbReference>